<keyword evidence="3" id="KW-1185">Reference proteome</keyword>
<dbReference type="RefSeq" id="WP_009570260.1">
    <property type="nucleotide sequence ID" value="NZ_AMRK01000001.1"/>
</dbReference>
<feature type="region of interest" description="Disordered" evidence="1">
    <location>
        <begin position="1"/>
        <end position="62"/>
    </location>
</feature>
<sequence>MTIDCRNNSNAVGLGDGVAQSGPGEGRDRRIREQIMRRDGMPFDVIGPRTPTSGSPPSNSRSLWRAISSPRYGQPVESVECKEKHAPSLRAGQVAALTAINALLGIAAHHVIQRYSSDRCFMTITGIATLDHAPQVFAEWLNELCDDLEFPKPRAYMLLHETLHAIRDFLTVDEAADLAAQLPVLVRGVYFEGWNPSKTPAKPRGKSDLIARVASRFQKEPLDEPDRAVAAVIDLLRRHVSWGEFEQVKHAMRKPVQELWE</sequence>
<evidence type="ECO:0000313" key="2">
    <source>
        <dbReference type="EMBL" id="EKE74412.1"/>
    </source>
</evidence>
<feature type="compositionally biased region" description="Polar residues" evidence="1">
    <location>
        <begin position="1"/>
        <end position="11"/>
    </location>
</feature>
<gene>
    <name evidence="2" type="ORF">B30_01760</name>
</gene>
<dbReference type="InterPro" id="IPR018727">
    <property type="entry name" value="DUF2267"/>
</dbReference>
<dbReference type="PATRIC" id="fig|1208323.3.peg.361"/>
<reference evidence="2 3" key="1">
    <citation type="submission" date="2012-09" db="EMBL/GenBank/DDBJ databases">
        <title>Celeribacter baekdonensis B30 Genome Sequencing.</title>
        <authorList>
            <person name="Wang W."/>
        </authorList>
    </citation>
    <scope>NUCLEOTIDE SEQUENCE [LARGE SCALE GENOMIC DNA]</scope>
    <source>
        <strain evidence="2 3">B30</strain>
    </source>
</reference>
<dbReference type="AlphaFoldDB" id="K2JIW0"/>
<name>K2JIW0_9RHOB</name>
<evidence type="ECO:0000313" key="3">
    <source>
        <dbReference type="Proteomes" id="UP000006762"/>
    </source>
</evidence>
<evidence type="ECO:0008006" key="4">
    <source>
        <dbReference type="Google" id="ProtNLM"/>
    </source>
</evidence>
<dbReference type="InterPro" id="IPR038282">
    <property type="entry name" value="DUF2267_sf"/>
</dbReference>
<dbReference type="EMBL" id="AMRK01000001">
    <property type="protein sequence ID" value="EKE74412.1"/>
    <property type="molecule type" value="Genomic_DNA"/>
</dbReference>
<protein>
    <recommendedName>
        <fullName evidence="4">DUF2267 domain-containing protein</fullName>
    </recommendedName>
</protein>
<dbReference type="Proteomes" id="UP000006762">
    <property type="component" value="Unassembled WGS sequence"/>
</dbReference>
<dbReference type="eggNOG" id="COG5502">
    <property type="taxonomic scope" value="Bacteria"/>
</dbReference>
<dbReference type="STRING" id="1208323.B30_01760"/>
<evidence type="ECO:0000256" key="1">
    <source>
        <dbReference type="SAM" id="MobiDB-lite"/>
    </source>
</evidence>
<dbReference type="Pfam" id="PF10025">
    <property type="entry name" value="DUF2267"/>
    <property type="match status" value="1"/>
</dbReference>
<feature type="compositionally biased region" description="Low complexity" evidence="1">
    <location>
        <begin position="47"/>
        <end position="62"/>
    </location>
</feature>
<dbReference type="Gene3D" id="1.10.490.110">
    <property type="entry name" value="Uncharacterized conserved protein DUF2267"/>
    <property type="match status" value="1"/>
</dbReference>
<feature type="compositionally biased region" description="Basic and acidic residues" evidence="1">
    <location>
        <begin position="25"/>
        <end position="41"/>
    </location>
</feature>
<accession>K2JIW0</accession>
<organism evidence="2 3">
    <name type="scientific">Celeribacter baekdonensis B30</name>
    <dbReference type="NCBI Taxonomy" id="1208323"/>
    <lineage>
        <taxon>Bacteria</taxon>
        <taxon>Pseudomonadati</taxon>
        <taxon>Pseudomonadota</taxon>
        <taxon>Alphaproteobacteria</taxon>
        <taxon>Rhodobacterales</taxon>
        <taxon>Roseobacteraceae</taxon>
        <taxon>Celeribacter</taxon>
    </lineage>
</organism>
<proteinExistence type="predicted"/>
<comment type="caution">
    <text evidence="2">The sequence shown here is derived from an EMBL/GenBank/DDBJ whole genome shotgun (WGS) entry which is preliminary data.</text>
</comment>